<dbReference type="RefSeq" id="WP_396639575.1">
    <property type="nucleotide sequence ID" value="NZ_JBIQWL010000001.1"/>
</dbReference>
<protein>
    <submittedName>
        <fullName evidence="2">Uncharacterized protein</fullName>
    </submittedName>
</protein>
<accession>A0ABW7Q466</accession>
<feature type="transmembrane region" description="Helical" evidence="1">
    <location>
        <begin position="34"/>
        <end position="51"/>
    </location>
</feature>
<evidence type="ECO:0000256" key="1">
    <source>
        <dbReference type="SAM" id="Phobius"/>
    </source>
</evidence>
<keyword evidence="1" id="KW-0812">Transmembrane</keyword>
<dbReference type="EMBL" id="JBIQWL010000001">
    <property type="protein sequence ID" value="MFH8249641.1"/>
    <property type="molecule type" value="Genomic_DNA"/>
</dbReference>
<reference evidence="2 3" key="1">
    <citation type="submission" date="2024-09" db="EMBL/GenBank/DDBJ databases">
        <authorList>
            <person name="Pan X."/>
        </authorList>
    </citation>
    <scope>NUCLEOTIDE SEQUENCE [LARGE SCALE GENOMIC DNA]</scope>
    <source>
        <strain evidence="2 3">B2969</strain>
    </source>
</reference>
<evidence type="ECO:0000313" key="3">
    <source>
        <dbReference type="Proteomes" id="UP001610861"/>
    </source>
</evidence>
<dbReference type="Proteomes" id="UP001610861">
    <property type="component" value="Unassembled WGS sequence"/>
</dbReference>
<keyword evidence="3" id="KW-1185">Reference proteome</keyword>
<proteinExistence type="predicted"/>
<organism evidence="2 3">
    <name type="scientific">Microbacterium alkaliflavum</name>
    <dbReference type="NCBI Taxonomy" id="3248839"/>
    <lineage>
        <taxon>Bacteria</taxon>
        <taxon>Bacillati</taxon>
        <taxon>Actinomycetota</taxon>
        <taxon>Actinomycetes</taxon>
        <taxon>Micrococcales</taxon>
        <taxon>Microbacteriaceae</taxon>
        <taxon>Microbacterium</taxon>
    </lineage>
</organism>
<keyword evidence="1" id="KW-0472">Membrane</keyword>
<comment type="caution">
    <text evidence="2">The sequence shown here is derived from an EMBL/GenBank/DDBJ whole genome shotgun (WGS) entry which is preliminary data.</text>
</comment>
<name>A0ABW7Q466_9MICO</name>
<gene>
    <name evidence="2" type="ORF">ACH3VR_04645</name>
</gene>
<keyword evidence="1" id="KW-1133">Transmembrane helix</keyword>
<sequence length="57" mass="6621">MNEDGLNTADAQEYERWIREARSELRRRRKARRYAFWASLADLLLSMPPGIGVRLGG</sequence>
<evidence type="ECO:0000313" key="2">
    <source>
        <dbReference type="EMBL" id="MFH8249641.1"/>
    </source>
</evidence>